<dbReference type="InterPro" id="IPR031475">
    <property type="entry name" value="NBD_C"/>
</dbReference>
<keyword evidence="2" id="KW-0808">Transferase</keyword>
<dbReference type="InterPro" id="IPR037051">
    <property type="entry name" value="4-carb_acid_sugar_kinase_N_sf"/>
</dbReference>
<dbReference type="AlphaFoldDB" id="A0A385TZW0"/>
<feature type="domain" description="Four-carbon acid sugar kinase N-terminal" evidence="7">
    <location>
        <begin position="3"/>
        <end position="226"/>
    </location>
</feature>
<keyword evidence="4 9" id="KW-0418">Kinase</keyword>
<keyword evidence="5" id="KW-0067">ATP-binding</keyword>
<evidence type="ECO:0000259" key="7">
    <source>
        <dbReference type="Pfam" id="PF07005"/>
    </source>
</evidence>
<evidence type="ECO:0000256" key="1">
    <source>
        <dbReference type="ARBA" id="ARBA00005715"/>
    </source>
</evidence>
<keyword evidence="3" id="KW-0547">Nucleotide-binding</keyword>
<dbReference type="KEGG" id="plw:D5F53_28110"/>
<dbReference type="SUPFAM" id="SSF142764">
    <property type="entry name" value="YgbK-like"/>
    <property type="match status" value="1"/>
</dbReference>
<dbReference type="Gene3D" id="3.40.50.10840">
    <property type="entry name" value="Putative sugar-binding, N-terminal domain"/>
    <property type="match status" value="1"/>
</dbReference>
<gene>
    <name evidence="9" type="ORF">D5F53_28110</name>
</gene>
<proteinExistence type="inferred from homology"/>
<dbReference type="Pfam" id="PF17042">
    <property type="entry name" value="NBD_C"/>
    <property type="match status" value="1"/>
</dbReference>
<name>A0A385TZW0_PAELA</name>
<protein>
    <submittedName>
        <fullName evidence="9">Four-carbon acid sugar kinase family protein</fullName>
    </submittedName>
</protein>
<keyword evidence="6" id="KW-0119">Carbohydrate metabolism</keyword>
<dbReference type="Proteomes" id="UP000266552">
    <property type="component" value="Chromosome"/>
</dbReference>
<dbReference type="Gene3D" id="3.40.980.20">
    <property type="entry name" value="Four-carbon acid sugar kinase, nucleotide binding domain"/>
    <property type="match status" value="1"/>
</dbReference>
<dbReference type="GO" id="GO:0005524">
    <property type="term" value="F:ATP binding"/>
    <property type="evidence" value="ECO:0007669"/>
    <property type="project" value="UniProtKB-KW"/>
</dbReference>
<dbReference type="EMBL" id="CP032412">
    <property type="protein sequence ID" value="AYB47957.1"/>
    <property type="molecule type" value="Genomic_DNA"/>
</dbReference>
<keyword evidence="10" id="KW-1185">Reference proteome</keyword>
<evidence type="ECO:0000256" key="6">
    <source>
        <dbReference type="ARBA" id="ARBA00023277"/>
    </source>
</evidence>
<evidence type="ECO:0000256" key="4">
    <source>
        <dbReference type="ARBA" id="ARBA00022777"/>
    </source>
</evidence>
<dbReference type="InterPro" id="IPR010737">
    <property type="entry name" value="4-carb_acid_sugar_kinase_N"/>
</dbReference>
<organism evidence="9 10">
    <name type="scientific">Paenibacillus lautus</name>
    <name type="common">Bacillus lautus</name>
    <dbReference type="NCBI Taxonomy" id="1401"/>
    <lineage>
        <taxon>Bacteria</taxon>
        <taxon>Bacillati</taxon>
        <taxon>Bacillota</taxon>
        <taxon>Bacilli</taxon>
        <taxon>Bacillales</taxon>
        <taxon>Paenibacillaceae</taxon>
        <taxon>Paenibacillus</taxon>
    </lineage>
</organism>
<evidence type="ECO:0000256" key="5">
    <source>
        <dbReference type="ARBA" id="ARBA00022840"/>
    </source>
</evidence>
<feature type="domain" description="Four-carbon acid sugar kinase nucleotide binding" evidence="8">
    <location>
        <begin position="249"/>
        <end position="418"/>
    </location>
</feature>
<dbReference type="InterPro" id="IPR042213">
    <property type="entry name" value="NBD_C_sf"/>
</dbReference>
<evidence type="ECO:0000256" key="3">
    <source>
        <dbReference type="ARBA" id="ARBA00022741"/>
    </source>
</evidence>
<evidence type="ECO:0000256" key="2">
    <source>
        <dbReference type="ARBA" id="ARBA00022679"/>
    </source>
</evidence>
<comment type="similarity">
    <text evidence="1">Belongs to the four-carbon acid sugar kinase family.</text>
</comment>
<evidence type="ECO:0000313" key="9">
    <source>
        <dbReference type="EMBL" id="AYB47957.1"/>
    </source>
</evidence>
<dbReference type="Pfam" id="PF07005">
    <property type="entry name" value="SBD_N"/>
    <property type="match status" value="1"/>
</dbReference>
<dbReference type="GO" id="GO:0016301">
    <property type="term" value="F:kinase activity"/>
    <property type="evidence" value="ECO:0007669"/>
    <property type="project" value="UniProtKB-KW"/>
</dbReference>
<dbReference type="RefSeq" id="WP_119851322.1">
    <property type="nucleotide sequence ID" value="NZ_CP032412.1"/>
</dbReference>
<sequence length="431" mass="47518">MKLAIIADDLTGANDSGVQLARHGLKTSVLFDMDKDNIRHYDAVVFDTDSRSITPEEAYQRVSRAARFLTDAGFDTIFKKMDSTMRGNIGTEIDALYDVVKPDFMMIAPGYPKNNRTILNATHYLNGVPLAETEIAHDPKTPVTHSYLPDLLKLQTKYAVGEISVRDLEAGTGRIEGKLKEFQEHNIPYVLIDSTEEAHLELILHITGQLPYKFVWAGSAGIANYLPAHYHISSKPRELAIAQNQGPILTVVGSVNKNSRAQLKLLLEHPDVVPVQFVSYKAVSDSAERTEEMDRVYQEVKLHALEGKDIVIYSTAESSDIEQARAVGEARGLNHTEVSNEIVRAMGEICAQLLEQGYFKGVSMTGGDTAKQICMQWSISGFELLDELEIGVPISKFLGIDELYVVTKAGGFGKPDVFIHAIQTIKGGNPA</sequence>
<accession>A0A385TZW0</accession>
<evidence type="ECO:0000313" key="10">
    <source>
        <dbReference type="Proteomes" id="UP000266552"/>
    </source>
</evidence>
<evidence type="ECO:0000259" key="8">
    <source>
        <dbReference type="Pfam" id="PF17042"/>
    </source>
</evidence>
<reference evidence="9 10" key="1">
    <citation type="submission" date="2018-09" db="EMBL/GenBank/DDBJ databases">
        <title>Genome Sequence of Paenibacillus lautus Strain E7593-69, Azo Dye-Degrading Bacteria, Isolated from Commercial Tattoo Inks.</title>
        <authorList>
            <person name="Nho S.W."/>
            <person name="Kim S.-J."/>
            <person name="Kweon O."/>
            <person name="Cerniglia C.E."/>
        </authorList>
    </citation>
    <scope>NUCLEOTIDE SEQUENCE [LARGE SCALE GENOMIC DNA]</scope>
    <source>
        <strain evidence="9 10">E7593-69</strain>
    </source>
</reference>